<evidence type="ECO:0000256" key="13">
    <source>
        <dbReference type="ARBA" id="ARBA00022777"/>
    </source>
</evidence>
<dbReference type="Pfam" id="PF13855">
    <property type="entry name" value="LRR_8"/>
    <property type="match status" value="1"/>
</dbReference>
<evidence type="ECO:0000256" key="2">
    <source>
        <dbReference type="ARBA" id="ARBA00008684"/>
    </source>
</evidence>
<sequence length="1170" mass="127912">MVPVLITLVFGDMGYKYLHLGILSLSSREISGSWDLVLVGTGNPNLYLQIVAFLCKLQVVCCSSRVGSLGAVTKRYFIVVLLLKHNAALFSDTSFCCAHGSLVLILSRVYISLVSVMVLLRCFSMTLLQWCFLASLVCLSLGLNNNQAPCDPHDLSALKKFAGKLTSGFIITAWSNDTVCCNWRGVVCDNVTGGGGTVTSRVTKLILPEMGLYGTISPSLAQLDQLSVLNLSLNRLKGGLPVELSQLKLLKFLDVSHNMLSGPVAGALSGLQSIEVLNISSNSLSGVLFPFEEFPHLLALNVSNNSFTGGFSSQICSATKELHTLDLSANNFVGGLEGLNNCTTSLQRLHLDSNSFTGPLPDYLYSMSALEELSVSANNLSGQLSKQLSKLSNLKILVLCGNRFTGELPNVFGNLLQLEELEAHGNSFSGPFPSTLALCSKLRVLNLRNNSLSGPIDLNFTGLSNLQTLDLATNHFIGYLPTSLSYCRELKVLSLARNGLTGSIPENYANLSSLLFVSLSNNSIENLSGAVSVMQQCKNLTTLILTKNFHGEEIPKSATVGFESLMVLALGNCGLKGHIPSWLSNCRKLAVLDLSWNRLNGSVPSWIGQMDSLFYMDFSNNSLTGEIPKSLTELKGLMCANCNRANLAAFAFIPLFVKRNTSASGLQYNQASSFPPSIYLSNNILSGNIRPEIGQLKALHVLDLSRNNITGTIPSTISEMENLESLDLSYNDLSGEIPPSFNNLTFLSKFSVAYNRLEGSIPTGGQFLSFPSSSFEGNQGLCREIDSPCKIVNNTKPIISSGSSKKLGRSNVLGITISIGIGLALLLAIILLRMSRRDDDKPIDNYDEELNGRPHRLSEALVSSKLVLFQNSDCKDLTVADLLKSTNNFNQANIIGCGGFGLVYKAYLPNGTKAAIKRLSGDCGQMEREFQAEVEALSRAQHKNLVSLKGYCRHGNDRLLIYSYLENGSLDYWLHECVDESAALKWDARLKIAQGAARGLAYLHKGCEPFVVHRDVKSSNILLDDKFEAHLADFGLSRLLQPYDTHVTTDLVGTLGYIPPEYSQTLTATFRGDVYSFGVVLLELLTGRRPVEVIKGKNCRNLVFWVFQMKSENKEQEIFDPAIWHKDREKQLLEVLAIACKCLDQDPRQRPAIEVVVSWLDCVRFDGSQQ</sequence>
<dbReference type="InterPro" id="IPR001611">
    <property type="entry name" value="Leu-rich_rpt"/>
</dbReference>
<dbReference type="Pfam" id="PF08263">
    <property type="entry name" value="LRRNT_2"/>
    <property type="match status" value="1"/>
</dbReference>
<dbReference type="CDD" id="cd14066">
    <property type="entry name" value="STKc_IRAK"/>
    <property type="match status" value="1"/>
</dbReference>
<keyword evidence="5" id="KW-1003">Cell membrane</keyword>
<keyword evidence="9 22" id="KW-0812">Transmembrane</keyword>
<dbReference type="SUPFAM" id="SSF52058">
    <property type="entry name" value="L domain-like"/>
    <property type="match status" value="2"/>
</dbReference>
<comment type="caution">
    <text evidence="24">The sequence shown here is derived from an EMBL/GenBank/DDBJ whole genome shotgun (WGS) entry which is preliminary data.</text>
</comment>
<evidence type="ECO:0000256" key="19">
    <source>
        <dbReference type="ARBA" id="ARBA00047899"/>
    </source>
</evidence>
<dbReference type="SMART" id="SM00220">
    <property type="entry name" value="S_TKc"/>
    <property type="match status" value="1"/>
</dbReference>
<evidence type="ECO:0000256" key="1">
    <source>
        <dbReference type="ARBA" id="ARBA00004251"/>
    </source>
</evidence>
<dbReference type="PROSITE" id="PS50011">
    <property type="entry name" value="PROTEIN_KINASE_DOM"/>
    <property type="match status" value="1"/>
</dbReference>
<evidence type="ECO:0000256" key="20">
    <source>
        <dbReference type="ARBA" id="ARBA00048679"/>
    </source>
</evidence>
<keyword evidence="6" id="KW-0723">Serine/threonine-protein kinase</keyword>
<dbReference type="AlphaFoldDB" id="A0AAN9LFW3"/>
<feature type="transmembrane region" description="Helical" evidence="22">
    <location>
        <begin position="812"/>
        <end position="832"/>
    </location>
</feature>
<dbReference type="PROSITE" id="PS00107">
    <property type="entry name" value="PROTEIN_KINASE_ATP"/>
    <property type="match status" value="1"/>
</dbReference>
<comment type="catalytic activity">
    <reaction evidence="20">
        <text>L-seryl-[protein] + ATP = O-phospho-L-seryl-[protein] + ADP + H(+)</text>
        <dbReference type="Rhea" id="RHEA:17989"/>
        <dbReference type="Rhea" id="RHEA-COMP:9863"/>
        <dbReference type="Rhea" id="RHEA-COMP:11604"/>
        <dbReference type="ChEBI" id="CHEBI:15378"/>
        <dbReference type="ChEBI" id="CHEBI:29999"/>
        <dbReference type="ChEBI" id="CHEBI:30616"/>
        <dbReference type="ChEBI" id="CHEBI:83421"/>
        <dbReference type="ChEBI" id="CHEBI:456216"/>
        <dbReference type="EC" id="2.7.11.1"/>
    </reaction>
</comment>
<dbReference type="InterPro" id="IPR011009">
    <property type="entry name" value="Kinase-like_dom_sf"/>
</dbReference>
<dbReference type="FunFam" id="3.80.10.10:FF:000213">
    <property type="entry name" value="Tyrosine-sulfated glycopeptide receptor 1"/>
    <property type="match status" value="1"/>
</dbReference>
<dbReference type="GO" id="GO:0005524">
    <property type="term" value="F:ATP binding"/>
    <property type="evidence" value="ECO:0007669"/>
    <property type="project" value="UniProtKB-UniRule"/>
</dbReference>
<dbReference type="SUPFAM" id="SSF52047">
    <property type="entry name" value="RNI-like"/>
    <property type="match status" value="1"/>
</dbReference>
<dbReference type="PANTHER" id="PTHR48052">
    <property type="entry name" value="UNNAMED PRODUCT"/>
    <property type="match status" value="1"/>
</dbReference>
<keyword evidence="13" id="KW-0418">Kinase</keyword>
<keyword evidence="11" id="KW-0677">Repeat</keyword>
<comment type="similarity">
    <text evidence="2">Belongs to the protein kinase superfamily. Ser/Thr protein kinase family.</text>
</comment>
<keyword evidence="14 21" id="KW-0067">ATP-binding</keyword>
<dbReference type="PANTHER" id="PTHR48052:SF81">
    <property type="entry name" value="LEUCINE-RICH REPEAT-CONTAINING N-TERMINAL PLANT-TYPE DOMAIN-CONTAINING PROTEIN"/>
    <property type="match status" value="1"/>
</dbReference>
<accession>A0AAN9LFW3</accession>
<evidence type="ECO:0000256" key="18">
    <source>
        <dbReference type="ARBA" id="ARBA00023180"/>
    </source>
</evidence>
<dbReference type="PROSITE" id="PS51450">
    <property type="entry name" value="LRR"/>
    <property type="match status" value="1"/>
</dbReference>
<dbReference type="Pfam" id="PF00069">
    <property type="entry name" value="Pkinase"/>
    <property type="match status" value="1"/>
</dbReference>
<protein>
    <recommendedName>
        <fullName evidence="4">non-specific serine/threonine protein kinase</fullName>
        <ecNumber evidence="4">2.7.11.1</ecNumber>
    </recommendedName>
</protein>
<evidence type="ECO:0000256" key="3">
    <source>
        <dbReference type="ARBA" id="ARBA00009592"/>
    </source>
</evidence>
<evidence type="ECO:0000256" key="5">
    <source>
        <dbReference type="ARBA" id="ARBA00022475"/>
    </source>
</evidence>
<dbReference type="InterPro" id="IPR032675">
    <property type="entry name" value="LRR_dom_sf"/>
</dbReference>
<dbReference type="InterPro" id="IPR013210">
    <property type="entry name" value="LRR_N_plant-typ"/>
</dbReference>
<dbReference type="Gene3D" id="1.10.510.10">
    <property type="entry name" value="Transferase(Phosphotransferase) domain 1"/>
    <property type="match status" value="1"/>
</dbReference>
<dbReference type="FunFam" id="1.10.510.10:FF:000309">
    <property type="entry name" value="Leucine-rich repeat receptor-like protein kinase"/>
    <property type="match status" value="1"/>
</dbReference>
<evidence type="ECO:0000256" key="11">
    <source>
        <dbReference type="ARBA" id="ARBA00022737"/>
    </source>
</evidence>
<dbReference type="SUPFAM" id="SSF56112">
    <property type="entry name" value="Protein kinase-like (PK-like)"/>
    <property type="match status" value="1"/>
</dbReference>
<evidence type="ECO:0000313" key="25">
    <source>
        <dbReference type="Proteomes" id="UP001374584"/>
    </source>
</evidence>
<keyword evidence="7" id="KW-0433">Leucine-rich repeat</keyword>
<organism evidence="24 25">
    <name type="scientific">Phaseolus coccineus</name>
    <name type="common">Scarlet runner bean</name>
    <name type="synonym">Phaseolus multiflorus</name>
    <dbReference type="NCBI Taxonomy" id="3886"/>
    <lineage>
        <taxon>Eukaryota</taxon>
        <taxon>Viridiplantae</taxon>
        <taxon>Streptophyta</taxon>
        <taxon>Embryophyta</taxon>
        <taxon>Tracheophyta</taxon>
        <taxon>Spermatophyta</taxon>
        <taxon>Magnoliopsida</taxon>
        <taxon>eudicotyledons</taxon>
        <taxon>Gunneridae</taxon>
        <taxon>Pentapetalae</taxon>
        <taxon>rosids</taxon>
        <taxon>fabids</taxon>
        <taxon>Fabales</taxon>
        <taxon>Fabaceae</taxon>
        <taxon>Papilionoideae</taxon>
        <taxon>50 kb inversion clade</taxon>
        <taxon>NPAAA clade</taxon>
        <taxon>indigoferoid/millettioid clade</taxon>
        <taxon>Phaseoleae</taxon>
        <taxon>Phaseolus</taxon>
    </lineage>
</organism>
<evidence type="ECO:0000256" key="8">
    <source>
        <dbReference type="ARBA" id="ARBA00022679"/>
    </source>
</evidence>
<comment type="similarity">
    <text evidence="3">Belongs to the RLP family.</text>
</comment>
<dbReference type="InterPro" id="IPR000719">
    <property type="entry name" value="Prot_kinase_dom"/>
</dbReference>
<gene>
    <name evidence="24" type="ORF">VNO80_26920</name>
</gene>
<dbReference type="EC" id="2.7.11.1" evidence="4"/>
<dbReference type="InterPro" id="IPR003591">
    <property type="entry name" value="Leu-rich_rpt_typical-subtyp"/>
</dbReference>
<evidence type="ECO:0000256" key="14">
    <source>
        <dbReference type="ARBA" id="ARBA00022840"/>
    </source>
</evidence>
<evidence type="ECO:0000256" key="10">
    <source>
        <dbReference type="ARBA" id="ARBA00022729"/>
    </source>
</evidence>
<keyword evidence="15 22" id="KW-1133">Transmembrane helix</keyword>
<keyword evidence="12 21" id="KW-0547">Nucleotide-binding</keyword>
<dbReference type="InterPro" id="IPR008271">
    <property type="entry name" value="Ser/Thr_kinase_AS"/>
</dbReference>
<evidence type="ECO:0000256" key="12">
    <source>
        <dbReference type="ARBA" id="ARBA00022741"/>
    </source>
</evidence>
<dbReference type="GO" id="GO:0004674">
    <property type="term" value="F:protein serine/threonine kinase activity"/>
    <property type="evidence" value="ECO:0007669"/>
    <property type="project" value="UniProtKB-KW"/>
</dbReference>
<evidence type="ECO:0000256" key="6">
    <source>
        <dbReference type="ARBA" id="ARBA00022527"/>
    </source>
</evidence>
<dbReference type="Gene3D" id="3.80.10.10">
    <property type="entry name" value="Ribonuclease Inhibitor"/>
    <property type="match status" value="3"/>
</dbReference>
<keyword evidence="8" id="KW-0808">Transferase</keyword>
<dbReference type="FunFam" id="3.30.200.20:FF:000566">
    <property type="entry name" value="Phytosulfokine receptor 1"/>
    <property type="match status" value="1"/>
</dbReference>
<comment type="catalytic activity">
    <reaction evidence="19">
        <text>L-threonyl-[protein] + ATP = O-phospho-L-threonyl-[protein] + ADP + H(+)</text>
        <dbReference type="Rhea" id="RHEA:46608"/>
        <dbReference type="Rhea" id="RHEA-COMP:11060"/>
        <dbReference type="Rhea" id="RHEA-COMP:11605"/>
        <dbReference type="ChEBI" id="CHEBI:15378"/>
        <dbReference type="ChEBI" id="CHEBI:30013"/>
        <dbReference type="ChEBI" id="CHEBI:30616"/>
        <dbReference type="ChEBI" id="CHEBI:61977"/>
        <dbReference type="ChEBI" id="CHEBI:456216"/>
        <dbReference type="EC" id="2.7.11.1"/>
    </reaction>
</comment>
<dbReference type="SMART" id="SM00369">
    <property type="entry name" value="LRR_TYP"/>
    <property type="match status" value="6"/>
</dbReference>
<dbReference type="PROSITE" id="PS00108">
    <property type="entry name" value="PROTEIN_KINASE_ST"/>
    <property type="match status" value="1"/>
</dbReference>
<keyword evidence="10" id="KW-0732">Signal</keyword>
<keyword evidence="16 22" id="KW-0472">Membrane</keyword>
<evidence type="ECO:0000256" key="22">
    <source>
        <dbReference type="SAM" id="Phobius"/>
    </source>
</evidence>
<keyword evidence="18" id="KW-0325">Glycoprotein</keyword>
<dbReference type="GO" id="GO:0005886">
    <property type="term" value="C:plasma membrane"/>
    <property type="evidence" value="ECO:0007669"/>
    <property type="project" value="UniProtKB-SubCell"/>
</dbReference>
<evidence type="ECO:0000256" key="7">
    <source>
        <dbReference type="ARBA" id="ARBA00022614"/>
    </source>
</evidence>
<dbReference type="EMBL" id="JAYMYR010000010">
    <property type="protein sequence ID" value="KAK7335144.1"/>
    <property type="molecule type" value="Genomic_DNA"/>
</dbReference>
<proteinExistence type="inferred from homology"/>
<dbReference type="InterPro" id="IPR017441">
    <property type="entry name" value="Protein_kinase_ATP_BS"/>
</dbReference>
<evidence type="ECO:0000313" key="24">
    <source>
        <dbReference type="EMBL" id="KAK7335144.1"/>
    </source>
</evidence>
<evidence type="ECO:0000259" key="23">
    <source>
        <dbReference type="PROSITE" id="PS50011"/>
    </source>
</evidence>
<dbReference type="FunFam" id="3.80.10.10:FF:000041">
    <property type="entry name" value="LRR receptor-like serine/threonine-protein kinase ERECTA"/>
    <property type="match status" value="1"/>
</dbReference>
<dbReference type="Gene3D" id="3.30.200.20">
    <property type="entry name" value="Phosphorylase Kinase, domain 1"/>
    <property type="match status" value="1"/>
</dbReference>
<reference evidence="24 25" key="1">
    <citation type="submission" date="2024-01" db="EMBL/GenBank/DDBJ databases">
        <title>The genomes of 5 underutilized Papilionoideae crops provide insights into root nodulation and disease resistanc.</title>
        <authorList>
            <person name="Jiang F."/>
        </authorList>
    </citation>
    <scope>NUCLEOTIDE SEQUENCE [LARGE SCALE GENOMIC DNA]</scope>
    <source>
        <strain evidence="24">JINMINGXINNONG_FW02</strain>
        <tissue evidence="24">Leaves</tissue>
    </source>
</reference>
<evidence type="ECO:0000256" key="16">
    <source>
        <dbReference type="ARBA" id="ARBA00023136"/>
    </source>
</evidence>
<dbReference type="Pfam" id="PF00560">
    <property type="entry name" value="LRR_1"/>
    <property type="match status" value="7"/>
</dbReference>
<feature type="domain" description="Protein kinase" evidence="23">
    <location>
        <begin position="889"/>
        <end position="1160"/>
    </location>
</feature>
<keyword evidence="17" id="KW-0675">Receptor</keyword>
<keyword evidence="25" id="KW-1185">Reference proteome</keyword>
<dbReference type="FunFam" id="3.80.10.10:FF:000129">
    <property type="entry name" value="Leucine-rich repeat receptor-like kinase"/>
    <property type="match status" value="1"/>
</dbReference>
<feature type="binding site" evidence="21">
    <location>
        <position position="917"/>
    </location>
    <ligand>
        <name>ATP</name>
        <dbReference type="ChEBI" id="CHEBI:30616"/>
    </ligand>
</feature>
<dbReference type="Proteomes" id="UP001374584">
    <property type="component" value="Unassembled WGS sequence"/>
</dbReference>
<name>A0AAN9LFW3_PHACN</name>
<evidence type="ECO:0000256" key="17">
    <source>
        <dbReference type="ARBA" id="ARBA00023170"/>
    </source>
</evidence>
<evidence type="ECO:0000256" key="15">
    <source>
        <dbReference type="ARBA" id="ARBA00022989"/>
    </source>
</evidence>
<evidence type="ECO:0000256" key="21">
    <source>
        <dbReference type="PROSITE-ProRule" id="PRU10141"/>
    </source>
</evidence>
<comment type="subcellular location">
    <subcellularLocation>
        <location evidence="1">Cell membrane</location>
        <topology evidence="1">Single-pass type I membrane protein</topology>
    </subcellularLocation>
</comment>
<evidence type="ECO:0000256" key="4">
    <source>
        <dbReference type="ARBA" id="ARBA00012513"/>
    </source>
</evidence>
<evidence type="ECO:0000256" key="9">
    <source>
        <dbReference type="ARBA" id="ARBA00022692"/>
    </source>
</evidence>